<feature type="compositionally biased region" description="Polar residues" evidence="12">
    <location>
        <begin position="136"/>
        <end position="157"/>
    </location>
</feature>
<dbReference type="GO" id="GO:0034975">
    <property type="term" value="P:protein folding in endoplasmic reticulum"/>
    <property type="evidence" value="ECO:0007669"/>
    <property type="project" value="TreeGrafter"/>
</dbReference>
<feature type="compositionally biased region" description="Polar residues" evidence="12">
    <location>
        <begin position="464"/>
        <end position="474"/>
    </location>
</feature>
<feature type="compositionally biased region" description="Basic and acidic residues" evidence="12">
    <location>
        <begin position="69"/>
        <end position="121"/>
    </location>
</feature>
<dbReference type="PROSITE" id="PS51469">
    <property type="entry name" value="SUN"/>
    <property type="match status" value="1"/>
</dbReference>
<name>A0A7E6F293_9MOLL</name>
<keyword evidence="7" id="KW-0325">Glycoprotein</keyword>
<feature type="compositionally biased region" description="Polar residues" evidence="12">
    <location>
        <begin position="244"/>
        <end position="256"/>
    </location>
</feature>
<dbReference type="RefSeq" id="XP_036361405.1">
    <property type="nucleotide sequence ID" value="XM_036505512.1"/>
</dbReference>
<evidence type="ECO:0000256" key="2">
    <source>
        <dbReference type="ARBA" id="ARBA00022692"/>
    </source>
</evidence>
<feature type="region of interest" description="Disordered" evidence="12">
    <location>
        <begin position="1134"/>
        <end position="1170"/>
    </location>
</feature>
<keyword evidence="5" id="KW-1133">Transmembrane helix</keyword>
<feature type="compositionally biased region" description="Basic and acidic residues" evidence="12">
    <location>
        <begin position="38"/>
        <end position="59"/>
    </location>
</feature>
<evidence type="ECO:0000256" key="6">
    <source>
        <dbReference type="ARBA" id="ARBA00023136"/>
    </source>
</evidence>
<feature type="domain" description="SUN" evidence="14">
    <location>
        <begin position="239"/>
        <end position="397"/>
    </location>
</feature>
<feature type="chain" id="PRO_5028981268" evidence="13">
    <location>
        <begin position="30"/>
        <end position="1407"/>
    </location>
</feature>
<evidence type="ECO:0000259" key="14">
    <source>
        <dbReference type="PROSITE" id="PS51469"/>
    </source>
</evidence>
<evidence type="ECO:0000313" key="16">
    <source>
        <dbReference type="RefSeq" id="XP_036361405.1"/>
    </source>
</evidence>
<dbReference type="GO" id="GO:0005789">
    <property type="term" value="C:endoplasmic reticulum membrane"/>
    <property type="evidence" value="ECO:0007669"/>
    <property type="project" value="UniProtKB-SubCell"/>
</dbReference>
<feature type="compositionally biased region" description="Basic and acidic residues" evidence="12">
    <location>
        <begin position="158"/>
        <end position="174"/>
    </location>
</feature>
<comment type="subunit">
    <text evidence="10">Interacts with EMP65.</text>
</comment>
<evidence type="ECO:0000313" key="15">
    <source>
        <dbReference type="Proteomes" id="UP000515154"/>
    </source>
</evidence>
<sequence length="1407" mass="154969">MGTKTQIVKFCFLLILCLTCTFWHSLTNASEPLTARTRQIEAKSDSSTGTEKKLPEHHTGHAAAATSENTRKQNEVSQNEPKDSENKHSETPEKEIEKKTEPESDQSKENLEHSKSEHSEKIPPVVVEVIPSKVSTEQASSESTMTVSSPESTADSTKQTEETEARYEELHPNVEEISIETAEKDPSFDDASVISDTTTQTDKIENKDSLEKGANDEETAEEFPSYSEWTKKVLAEEKNKQDDQGQTSSNLPQKQKMRNNYASADCGAKVVLANPEAENIKYILNSNPDEYMINPCQSKKWFIVELCESIQIKNIETASLELFSSRPKTFRISVSDRYPIKEWQLLGTFESTEERTIHKYQITEENYSKFVKVDILDHYGEEHFCPLTLFRVFGFTIEEDMESDVNQHDDLDDDVQDEPPVNLFASAKDTVLRLVKHVLTTGNEQANKENEDGSQAGHPEESKSNATSQKIKTPNATIPCQENCLNGTLKNATNTTSTNSTELPCVPQVRVNASTTTKAIEPSSASEQIQPSVPEGSVSQIPPESSVQSPSEKLVTILNDDEQVPISDTASNEPMVKLIESEEQHHPAVLSSYITCCLTCPLKKTSTKYSSSRSLKCQFLKRVSAIATSSKKDSISWKVPLVSKIVEEPSAAHTSDTDLLTQSILHSADRKSDQDIVTLETETSSSHSTKPANLTVSEPTASLYPSSEVHTALKNEKTKLTDQKSSQSSVVAQVISKDEHSESESVSSLPKEEVNETSFVSDIPSTEPKTASSKMASSGGVPVDFRTPATTLYIEPSSTSVKQVELNGVTSEHYDSHLSPSDLLFSKSASTASLLDKQDVTLGIKSDDKAKLKETESNIITTASLPKSGEEMEPTGANIVPTRVSDSRSKAVVPESSSISISSMTPEDKVVKAVNITDPKVDSKGRPLYTLVRVGLPPAGKRESAIMRLNNRIKALELNVSLSSRFLDELSQRYRKQSEEMMHFLNKTVARLGNVTKKTQETVQKHEIHLTILESRLDNLTLAVSQLTENMDNLTRQLTDRQVLWASIEVFILALIFVVCLRKRQPSLPPNLVAKVLDDLLQTQHFSPNRRRNSESNVKQSSVSHCEVVRQKSADDLIHSKAVHIVEPTTPFLLGQTKEGNKKRKKKKNRSVDLKMSSSSKEGLPKEKSVSTTQLNSAGLLFMGQPVESSSSPAREVIHYKQIRERVEGESGTSVGSVCSSNSSSSNNNTGAYSIARVKECSHDTNIRISCSKSDPDLYTSENSATALCCSTHLSNHSTPLPSTQTSFSLPSSTSKVPLMCSIPKSFSSSLPASVPATPSAEQCQIFNSTNSLLRTNLITYPIKQSSSLSDPIVAGSTGLVKTVTGTHSTTFRNKYRSLDVGQKNSSERKNVNRCRTQVPCDGFRKF</sequence>
<feature type="compositionally biased region" description="Basic and acidic residues" evidence="12">
    <location>
        <begin position="202"/>
        <end position="215"/>
    </location>
</feature>
<dbReference type="PANTHER" id="PTHR12953">
    <property type="entry name" value="MEMBRANE PROTEIN CH1 RELATED"/>
    <property type="match status" value="1"/>
</dbReference>
<evidence type="ECO:0000256" key="12">
    <source>
        <dbReference type="SAM" id="MobiDB-lite"/>
    </source>
</evidence>
<dbReference type="Proteomes" id="UP000515154">
    <property type="component" value="Linkage group LG1"/>
</dbReference>
<feature type="signal peptide" evidence="13">
    <location>
        <begin position="1"/>
        <end position="29"/>
    </location>
</feature>
<proteinExistence type="inferred from homology"/>
<feature type="region of interest" description="Disordered" evidence="12">
    <location>
        <begin position="671"/>
        <end position="705"/>
    </location>
</feature>
<feature type="region of interest" description="Disordered" evidence="12">
    <location>
        <begin position="1207"/>
        <end position="1229"/>
    </location>
</feature>
<feature type="compositionally biased region" description="Low complexity" evidence="12">
    <location>
        <begin position="122"/>
        <end position="135"/>
    </location>
</feature>
<evidence type="ECO:0000256" key="1">
    <source>
        <dbReference type="ARBA" id="ARBA00004389"/>
    </source>
</evidence>
<accession>A0A7E6F293</accession>
<evidence type="ECO:0000256" key="11">
    <source>
        <dbReference type="SAM" id="Coils"/>
    </source>
</evidence>
<dbReference type="InterPro" id="IPR012919">
    <property type="entry name" value="SUN_dom"/>
</dbReference>
<feature type="region of interest" description="Disordered" evidence="12">
    <location>
        <begin position="519"/>
        <end position="550"/>
    </location>
</feature>
<organism evidence="15 16">
    <name type="scientific">Octopus sinensis</name>
    <name type="common">East Asian common octopus</name>
    <dbReference type="NCBI Taxonomy" id="2607531"/>
    <lineage>
        <taxon>Eukaryota</taxon>
        <taxon>Metazoa</taxon>
        <taxon>Spiralia</taxon>
        <taxon>Lophotrochozoa</taxon>
        <taxon>Mollusca</taxon>
        <taxon>Cephalopoda</taxon>
        <taxon>Coleoidea</taxon>
        <taxon>Octopodiformes</taxon>
        <taxon>Octopoda</taxon>
        <taxon>Incirrata</taxon>
        <taxon>Octopodidae</taxon>
        <taxon>Octopus</taxon>
    </lineage>
</organism>
<feature type="coiled-coil region" evidence="11">
    <location>
        <begin position="967"/>
        <end position="1037"/>
    </location>
</feature>
<keyword evidence="2" id="KW-0812">Transmembrane</keyword>
<feature type="region of interest" description="Disordered" evidence="12">
    <location>
        <begin position="442"/>
        <end position="474"/>
    </location>
</feature>
<dbReference type="FunFam" id="2.60.120.260:FF:000099">
    <property type="entry name" value="Uncharacterized protein, isoform C"/>
    <property type="match status" value="1"/>
</dbReference>
<keyword evidence="6" id="KW-0472">Membrane</keyword>
<dbReference type="PANTHER" id="PTHR12953:SF0">
    <property type="entry name" value="SUN DOMAIN-CONTAINING OSSIFICATION FACTOR"/>
    <property type="match status" value="1"/>
</dbReference>
<evidence type="ECO:0000256" key="9">
    <source>
        <dbReference type="ARBA" id="ARBA00061226"/>
    </source>
</evidence>
<feature type="region of interest" description="Disordered" evidence="12">
    <location>
        <begin position="37"/>
        <end position="227"/>
    </location>
</feature>
<feature type="compositionally biased region" description="Low complexity" evidence="12">
    <location>
        <begin position="678"/>
        <end position="689"/>
    </location>
</feature>
<feature type="compositionally biased region" description="Polar residues" evidence="12">
    <location>
        <begin position="690"/>
        <end position="705"/>
    </location>
</feature>
<gene>
    <name evidence="16" type="primary">LOC115211685</name>
</gene>
<feature type="compositionally biased region" description="Low complexity" evidence="12">
    <location>
        <begin position="1210"/>
        <end position="1229"/>
    </location>
</feature>
<comment type="similarity">
    <text evidence="9">Belongs to the SLP1 family.</text>
</comment>
<feature type="region of interest" description="Disordered" evidence="12">
    <location>
        <begin position="717"/>
        <end position="779"/>
    </location>
</feature>
<feature type="compositionally biased region" description="Polar residues" evidence="12">
    <location>
        <begin position="756"/>
        <end position="776"/>
    </location>
</feature>
<evidence type="ECO:0000256" key="8">
    <source>
        <dbReference type="ARBA" id="ARBA00046288"/>
    </source>
</evidence>
<evidence type="ECO:0000256" key="10">
    <source>
        <dbReference type="ARBA" id="ARBA00064635"/>
    </source>
</evidence>
<reference evidence="16" key="1">
    <citation type="submission" date="2025-08" db="UniProtKB">
        <authorList>
            <consortium name="RefSeq"/>
        </authorList>
    </citation>
    <scope>IDENTIFICATION</scope>
</reference>
<comment type="subcellular location">
    <subcellularLocation>
        <location evidence="8">Endomembrane system</location>
        <topology evidence="8">Single-pass type I membrane protein</topology>
    </subcellularLocation>
    <subcellularLocation>
        <location evidence="1">Endoplasmic reticulum membrane</location>
        <topology evidence="1">Single-pass membrane protein</topology>
    </subcellularLocation>
</comment>
<dbReference type="InterPro" id="IPR045120">
    <property type="entry name" value="Suco/Slp1-like"/>
</dbReference>
<evidence type="ECO:0000256" key="7">
    <source>
        <dbReference type="ARBA" id="ARBA00023180"/>
    </source>
</evidence>
<keyword evidence="15" id="KW-1185">Reference proteome</keyword>
<keyword evidence="3 13" id="KW-0732">Signal</keyword>
<evidence type="ECO:0000256" key="13">
    <source>
        <dbReference type="SAM" id="SignalP"/>
    </source>
</evidence>
<evidence type="ECO:0000256" key="3">
    <source>
        <dbReference type="ARBA" id="ARBA00022729"/>
    </source>
</evidence>
<keyword evidence="11" id="KW-0175">Coiled coil</keyword>
<keyword evidence="4" id="KW-0256">Endoplasmic reticulum</keyword>
<protein>
    <submittedName>
        <fullName evidence="16">SUN domain-containing ossification factor isoform X1</fullName>
    </submittedName>
</protein>
<feature type="region of interest" description="Disordered" evidence="12">
    <location>
        <begin position="237"/>
        <end position="256"/>
    </location>
</feature>
<evidence type="ECO:0000256" key="5">
    <source>
        <dbReference type="ARBA" id="ARBA00022989"/>
    </source>
</evidence>
<dbReference type="Pfam" id="PF07738">
    <property type="entry name" value="Sad1_UNC"/>
    <property type="match status" value="1"/>
</dbReference>
<evidence type="ECO:0000256" key="4">
    <source>
        <dbReference type="ARBA" id="ARBA00022824"/>
    </source>
</evidence>
<feature type="compositionally biased region" description="Low complexity" evidence="12">
    <location>
        <begin position="723"/>
        <end position="735"/>
    </location>
</feature>